<sequence length="235" mass="25673">MSPRPAQADLRNALMEAAARVLAQDGPVGLSTRRLAKEVGTSTMAIYTYFGSMDDLVRAVVHEGFARLNTSMTAIGDSADPVADVVAHGRVYRWSAYKNPDLYQVMLGALNIASFSLTDEDRRHGRYVLDILIGSVRRCMAAGRFPEGDAELVAHQFWTALHGIVTLELGGYLFAPYDADACFDAQAHSLIVGNGDDGARAWASMRRSARIAERALRASGELTGWDKPEGLRQWI</sequence>
<dbReference type="InterPro" id="IPR009057">
    <property type="entry name" value="Homeodomain-like_sf"/>
</dbReference>
<dbReference type="EMBL" id="BAABHK010000001">
    <property type="protein sequence ID" value="GAA4620096.1"/>
    <property type="molecule type" value="Genomic_DNA"/>
</dbReference>
<evidence type="ECO:0000256" key="2">
    <source>
        <dbReference type="ARBA" id="ARBA00023125"/>
    </source>
</evidence>
<evidence type="ECO:0000313" key="6">
    <source>
        <dbReference type="EMBL" id="GAA4620096.1"/>
    </source>
</evidence>
<proteinExistence type="predicted"/>
<dbReference type="RefSeq" id="WP_345428471.1">
    <property type="nucleotide sequence ID" value="NZ_BAABHK010000001.1"/>
</dbReference>
<feature type="domain" description="HTH tetR-type" evidence="5">
    <location>
        <begin position="8"/>
        <end position="68"/>
    </location>
</feature>
<accession>A0ABP8U3G8</accession>
<gene>
    <name evidence="6" type="ORF">GCM10023196_002720</name>
</gene>
<dbReference type="PRINTS" id="PR00455">
    <property type="entry name" value="HTHTETR"/>
</dbReference>
<keyword evidence="3" id="KW-0804">Transcription</keyword>
<dbReference type="InterPro" id="IPR001647">
    <property type="entry name" value="HTH_TetR"/>
</dbReference>
<evidence type="ECO:0000256" key="1">
    <source>
        <dbReference type="ARBA" id="ARBA00023015"/>
    </source>
</evidence>
<dbReference type="InterPro" id="IPR050109">
    <property type="entry name" value="HTH-type_TetR-like_transc_reg"/>
</dbReference>
<organism evidence="6 7">
    <name type="scientific">Actinoallomurus vinaceus</name>
    <dbReference type="NCBI Taxonomy" id="1080074"/>
    <lineage>
        <taxon>Bacteria</taxon>
        <taxon>Bacillati</taxon>
        <taxon>Actinomycetota</taxon>
        <taxon>Actinomycetes</taxon>
        <taxon>Streptosporangiales</taxon>
        <taxon>Thermomonosporaceae</taxon>
        <taxon>Actinoallomurus</taxon>
    </lineage>
</organism>
<dbReference type="PANTHER" id="PTHR30055:SF234">
    <property type="entry name" value="HTH-TYPE TRANSCRIPTIONAL REGULATOR BETI"/>
    <property type="match status" value="1"/>
</dbReference>
<comment type="caution">
    <text evidence="6">The sequence shown here is derived from an EMBL/GenBank/DDBJ whole genome shotgun (WGS) entry which is preliminary data.</text>
</comment>
<dbReference type="Gene3D" id="1.10.357.10">
    <property type="entry name" value="Tetracycline Repressor, domain 2"/>
    <property type="match status" value="1"/>
</dbReference>
<dbReference type="Proteomes" id="UP001501442">
    <property type="component" value="Unassembled WGS sequence"/>
</dbReference>
<evidence type="ECO:0000256" key="3">
    <source>
        <dbReference type="ARBA" id="ARBA00023163"/>
    </source>
</evidence>
<keyword evidence="7" id="KW-1185">Reference proteome</keyword>
<dbReference type="Pfam" id="PF13305">
    <property type="entry name" value="TetR_C_33"/>
    <property type="match status" value="1"/>
</dbReference>
<keyword evidence="1" id="KW-0805">Transcription regulation</keyword>
<protein>
    <submittedName>
        <fullName evidence="6">TetR/AcrR family transcriptional regulator</fullName>
    </submittedName>
</protein>
<evidence type="ECO:0000259" key="5">
    <source>
        <dbReference type="PROSITE" id="PS50977"/>
    </source>
</evidence>
<dbReference type="InterPro" id="IPR036271">
    <property type="entry name" value="Tet_transcr_reg_TetR-rel_C_sf"/>
</dbReference>
<dbReference type="InterPro" id="IPR025996">
    <property type="entry name" value="MT1864/Rv1816-like_C"/>
</dbReference>
<feature type="DNA-binding region" description="H-T-H motif" evidence="4">
    <location>
        <begin position="31"/>
        <end position="50"/>
    </location>
</feature>
<dbReference type="SUPFAM" id="SSF46689">
    <property type="entry name" value="Homeodomain-like"/>
    <property type="match status" value="1"/>
</dbReference>
<dbReference type="Pfam" id="PF00440">
    <property type="entry name" value="TetR_N"/>
    <property type="match status" value="1"/>
</dbReference>
<evidence type="ECO:0000313" key="7">
    <source>
        <dbReference type="Proteomes" id="UP001501442"/>
    </source>
</evidence>
<name>A0ABP8U3G8_9ACTN</name>
<reference evidence="7" key="1">
    <citation type="journal article" date="2019" name="Int. J. Syst. Evol. Microbiol.">
        <title>The Global Catalogue of Microorganisms (GCM) 10K type strain sequencing project: providing services to taxonomists for standard genome sequencing and annotation.</title>
        <authorList>
            <consortium name="The Broad Institute Genomics Platform"/>
            <consortium name="The Broad Institute Genome Sequencing Center for Infectious Disease"/>
            <person name="Wu L."/>
            <person name="Ma J."/>
        </authorList>
    </citation>
    <scope>NUCLEOTIDE SEQUENCE [LARGE SCALE GENOMIC DNA]</scope>
    <source>
        <strain evidence="7">JCM 17939</strain>
    </source>
</reference>
<dbReference type="SUPFAM" id="SSF48498">
    <property type="entry name" value="Tetracyclin repressor-like, C-terminal domain"/>
    <property type="match status" value="1"/>
</dbReference>
<keyword evidence="2 4" id="KW-0238">DNA-binding</keyword>
<dbReference type="PANTHER" id="PTHR30055">
    <property type="entry name" value="HTH-TYPE TRANSCRIPTIONAL REGULATOR RUTR"/>
    <property type="match status" value="1"/>
</dbReference>
<evidence type="ECO:0000256" key="4">
    <source>
        <dbReference type="PROSITE-ProRule" id="PRU00335"/>
    </source>
</evidence>
<dbReference type="PROSITE" id="PS50977">
    <property type="entry name" value="HTH_TETR_2"/>
    <property type="match status" value="1"/>
</dbReference>